<evidence type="ECO:0000256" key="1">
    <source>
        <dbReference type="SAM" id="MobiDB-lite"/>
    </source>
</evidence>
<comment type="caution">
    <text evidence="2">The sequence shown here is derived from an EMBL/GenBank/DDBJ whole genome shotgun (WGS) entry which is preliminary data.</text>
</comment>
<evidence type="ECO:0000313" key="2">
    <source>
        <dbReference type="EMBL" id="RRT45757.1"/>
    </source>
</evidence>
<dbReference type="AlphaFoldDB" id="A0A426Y1T8"/>
<protein>
    <submittedName>
        <fullName evidence="2">Uncharacterized protein</fullName>
    </submittedName>
</protein>
<evidence type="ECO:0000313" key="3">
    <source>
        <dbReference type="Proteomes" id="UP000287651"/>
    </source>
</evidence>
<gene>
    <name evidence="2" type="ORF">B296_00054261</name>
</gene>
<reference evidence="2 3" key="1">
    <citation type="journal article" date="2014" name="Agronomy (Basel)">
        <title>A Draft Genome Sequence for Ensete ventricosum, the Drought-Tolerant Tree Against Hunger.</title>
        <authorList>
            <person name="Harrison J."/>
            <person name="Moore K.A."/>
            <person name="Paszkiewicz K."/>
            <person name="Jones T."/>
            <person name="Grant M."/>
            <person name="Ambacheew D."/>
            <person name="Muzemil S."/>
            <person name="Studholme D.J."/>
        </authorList>
    </citation>
    <scope>NUCLEOTIDE SEQUENCE [LARGE SCALE GENOMIC DNA]</scope>
</reference>
<feature type="compositionally biased region" description="Basic and acidic residues" evidence="1">
    <location>
        <begin position="1"/>
        <end position="11"/>
    </location>
</feature>
<sequence length="84" mass="9654">MEETPTSDRVDLPPSSSLVPPSNPQIFLSPMIESYENGDEAPEIGSDGELKDKGIESLQLIRRIAEGRRKRRQSRRHKRELLRR</sequence>
<dbReference type="EMBL" id="AMZH03015619">
    <property type="protein sequence ID" value="RRT45757.1"/>
    <property type="molecule type" value="Genomic_DNA"/>
</dbReference>
<feature type="region of interest" description="Disordered" evidence="1">
    <location>
        <begin position="1"/>
        <end position="23"/>
    </location>
</feature>
<organism evidence="2 3">
    <name type="scientific">Ensete ventricosum</name>
    <name type="common">Abyssinian banana</name>
    <name type="synonym">Musa ensete</name>
    <dbReference type="NCBI Taxonomy" id="4639"/>
    <lineage>
        <taxon>Eukaryota</taxon>
        <taxon>Viridiplantae</taxon>
        <taxon>Streptophyta</taxon>
        <taxon>Embryophyta</taxon>
        <taxon>Tracheophyta</taxon>
        <taxon>Spermatophyta</taxon>
        <taxon>Magnoliopsida</taxon>
        <taxon>Liliopsida</taxon>
        <taxon>Zingiberales</taxon>
        <taxon>Musaceae</taxon>
        <taxon>Ensete</taxon>
    </lineage>
</organism>
<accession>A0A426Y1T8</accession>
<name>A0A426Y1T8_ENSVE</name>
<proteinExistence type="predicted"/>
<dbReference type="Proteomes" id="UP000287651">
    <property type="component" value="Unassembled WGS sequence"/>
</dbReference>